<dbReference type="GO" id="GO:0005777">
    <property type="term" value="C:peroxisome"/>
    <property type="evidence" value="ECO:0007669"/>
    <property type="project" value="TreeGrafter"/>
</dbReference>
<name>A0A8H7BN92_9FUNG</name>
<dbReference type="Pfam" id="PF00501">
    <property type="entry name" value="AMP-binding"/>
    <property type="match status" value="1"/>
</dbReference>
<proteinExistence type="inferred from homology"/>
<evidence type="ECO:0000313" key="6">
    <source>
        <dbReference type="EMBL" id="KAF7728123.1"/>
    </source>
</evidence>
<evidence type="ECO:0000256" key="4">
    <source>
        <dbReference type="ARBA" id="ARBA00022840"/>
    </source>
</evidence>
<dbReference type="GO" id="GO:0044539">
    <property type="term" value="P:long-chain fatty acid import into cell"/>
    <property type="evidence" value="ECO:0007669"/>
    <property type="project" value="TreeGrafter"/>
</dbReference>
<protein>
    <recommendedName>
        <fullName evidence="5">AMP-dependent synthetase/ligase domain-containing protein</fullName>
    </recommendedName>
</protein>
<keyword evidence="2" id="KW-0436">Ligase</keyword>
<evidence type="ECO:0000256" key="1">
    <source>
        <dbReference type="ARBA" id="ARBA00006432"/>
    </source>
</evidence>
<dbReference type="PANTHER" id="PTHR43107:SF15">
    <property type="entry name" value="FATTY ACID TRANSPORT PROTEIN 3, ISOFORM A"/>
    <property type="match status" value="1"/>
</dbReference>
<dbReference type="InterPro" id="IPR045851">
    <property type="entry name" value="AMP-bd_C_sf"/>
</dbReference>
<evidence type="ECO:0000313" key="7">
    <source>
        <dbReference type="Proteomes" id="UP000605846"/>
    </source>
</evidence>
<accession>A0A8H7BN92</accession>
<dbReference type="Gene3D" id="3.30.300.30">
    <property type="match status" value="1"/>
</dbReference>
<comment type="caution">
    <text evidence="6">The sequence shown here is derived from an EMBL/GenBank/DDBJ whole genome shotgun (WGS) entry which is preliminary data.</text>
</comment>
<evidence type="ECO:0000259" key="5">
    <source>
        <dbReference type="Pfam" id="PF00501"/>
    </source>
</evidence>
<dbReference type="GO" id="GO:0009898">
    <property type="term" value="C:cytoplasmic side of plasma membrane"/>
    <property type="evidence" value="ECO:0007669"/>
    <property type="project" value="TreeGrafter"/>
</dbReference>
<keyword evidence="4" id="KW-0067">ATP-binding</keyword>
<evidence type="ECO:0000256" key="2">
    <source>
        <dbReference type="ARBA" id="ARBA00022598"/>
    </source>
</evidence>
<dbReference type="InterPro" id="IPR042099">
    <property type="entry name" value="ANL_N_sf"/>
</dbReference>
<dbReference type="PANTHER" id="PTHR43107">
    <property type="entry name" value="LONG-CHAIN FATTY ACID TRANSPORT PROTEIN"/>
    <property type="match status" value="1"/>
</dbReference>
<reference evidence="6" key="1">
    <citation type="submission" date="2020-01" db="EMBL/GenBank/DDBJ databases">
        <title>Genome Sequencing of Three Apophysomyces-Like Fungal Strains Confirms a Novel Fungal Genus in the Mucoromycota with divergent Burkholderia-like Endosymbiotic Bacteria.</title>
        <authorList>
            <person name="Stajich J.E."/>
            <person name="Macias A.M."/>
            <person name="Carter-House D."/>
            <person name="Lovett B."/>
            <person name="Kasson L.R."/>
            <person name="Berry K."/>
            <person name="Grigoriev I."/>
            <person name="Chang Y."/>
            <person name="Spatafora J."/>
            <person name="Kasson M.T."/>
        </authorList>
    </citation>
    <scope>NUCLEOTIDE SEQUENCE</scope>
    <source>
        <strain evidence="6">NRRL A-21654</strain>
    </source>
</reference>
<dbReference type="GO" id="GO:0005811">
    <property type="term" value="C:lipid droplet"/>
    <property type="evidence" value="ECO:0007669"/>
    <property type="project" value="TreeGrafter"/>
</dbReference>
<keyword evidence="7" id="KW-1185">Reference proteome</keyword>
<dbReference type="Gene3D" id="3.40.50.12780">
    <property type="entry name" value="N-terminal domain of ligase-like"/>
    <property type="match status" value="2"/>
</dbReference>
<dbReference type="OrthoDB" id="10253869at2759"/>
<feature type="domain" description="AMP-dependent synthetase/ligase" evidence="5">
    <location>
        <begin position="56"/>
        <end position="295"/>
    </location>
</feature>
<dbReference type="EMBL" id="JABAYA010000043">
    <property type="protein sequence ID" value="KAF7728123.1"/>
    <property type="molecule type" value="Genomic_DNA"/>
</dbReference>
<evidence type="ECO:0000256" key="3">
    <source>
        <dbReference type="ARBA" id="ARBA00022741"/>
    </source>
</evidence>
<dbReference type="InterPro" id="IPR000873">
    <property type="entry name" value="AMP-dep_synth/lig_dom"/>
</dbReference>
<dbReference type="FunFam" id="3.30.300.30:FF:000002">
    <property type="entry name" value="Long-chain fatty acid transport protein 1"/>
    <property type="match status" value="1"/>
</dbReference>
<organism evidence="6 7">
    <name type="scientific">Apophysomyces ossiformis</name>
    <dbReference type="NCBI Taxonomy" id="679940"/>
    <lineage>
        <taxon>Eukaryota</taxon>
        <taxon>Fungi</taxon>
        <taxon>Fungi incertae sedis</taxon>
        <taxon>Mucoromycota</taxon>
        <taxon>Mucoromycotina</taxon>
        <taxon>Mucoromycetes</taxon>
        <taxon>Mucorales</taxon>
        <taxon>Mucorineae</taxon>
        <taxon>Mucoraceae</taxon>
        <taxon>Apophysomyces</taxon>
    </lineage>
</organism>
<dbReference type="AlphaFoldDB" id="A0A8H7BN92"/>
<dbReference type="GO" id="GO:0004467">
    <property type="term" value="F:long-chain fatty acid-CoA ligase activity"/>
    <property type="evidence" value="ECO:0007669"/>
    <property type="project" value="TreeGrafter"/>
</dbReference>
<gene>
    <name evidence="6" type="ORF">EC973_006638</name>
</gene>
<sequence>MYSIIITVLALILGAMYLDARLLLGRDCNQILLYLKALINHKIFQCQDRLHFYYRFKERAKDNPSRIFVIFEDRSYPISHIEKESNRLAHWMLSQEVKKKDVVCMMHQNHPTFYIVWLAILKIGAIPSLINTNLAEESLLHCLKTSDCKLFLFDPSYSDKVATVIDAAIQLKIDVFAYGEVIENNKTRTTIAPTLTDTYLANFSIEDTRFPKPAVMEHGRLNGKSISMHFTYIGVLRPAVVPQLRIEFICIRLFDVVIVLSNAAWGAGATIVLARKFSARRFWDDCIRHKVTVFVAGFGEPGELITKLDTFMPNKFHGYYKNEEDTQKKVLFDVFAKGDRYFRSGDIMTMDSDGFFYFADRVGDTFRWKSENVSTMEVARVIGVYPDIDQVNVYGTLVPLHDGRAGMAVIALHRDTSLDFAKLYTYLSKKLPIYAIPLFLRLVDTVEITSTFKQNKALYRKQGINLSVIPPNQTIYWLRGKTYVPFTLRDYEHLQMGKVHL</sequence>
<comment type="similarity">
    <text evidence="1">Belongs to the ATP-dependent AMP-binding enzyme family.</text>
</comment>
<dbReference type="GO" id="GO:0005524">
    <property type="term" value="F:ATP binding"/>
    <property type="evidence" value="ECO:0007669"/>
    <property type="project" value="UniProtKB-KW"/>
</dbReference>
<dbReference type="Proteomes" id="UP000605846">
    <property type="component" value="Unassembled WGS sequence"/>
</dbReference>
<keyword evidence="3" id="KW-0547">Nucleotide-binding</keyword>
<dbReference type="GO" id="GO:0005324">
    <property type="term" value="F:long-chain fatty acid transmembrane transporter activity"/>
    <property type="evidence" value="ECO:0007669"/>
    <property type="project" value="TreeGrafter"/>
</dbReference>
<dbReference type="SUPFAM" id="SSF56801">
    <property type="entry name" value="Acetyl-CoA synthetase-like"/>
    <property type="match status" value="1"/>
</dbReference>